<reference evidence="1 2" key="1">
    <citation type="submission" date="2021-03" db="EMBL/GenBank/DDBJ databases">
        <title>Enterococcal diversity collection.</title>
        <authorList>
            <person name="Gilmore M.S."/>
            <person name="Schwartzman J."/>
            <person name="Van Tyne D."/>
            <person name="Martin M."/>
            <person name="Earl A.M."/>
            <person name="Manson A.L."/>
            <person name="Straub T."/>
            <person name="Salamzade R."/>
            <person name="Saavedra J."/>
            <person name="Lebreton F."/>
            <person name="Prichula J."/>
            <person name="Schaufler K."/>
            <person name="Gaca A."/>
            <person name="Sgardioli B."/>
            <person name="Wagenaar J."/>
            <person name="Strong T."/>
        </authorList>
    </citation>
    <scope>NUCLEOTIDE SEQUENCE [LARGE SCALE GENOMIC DNA]</scope>
    <source>
        <strain evidence="1 2">669A</strain>
    </source>
</reference>
<gene>
    <name evidence="1" type="ORF">JZO70_10240</name>
</gene>
<keyword evidence="2" id="KW-1185">Reference proteome</keyword>
<comment type="caution">
    <text evidence="1">The sequence shown here is derived from an EMBL/GenBank/DDBJ whole genome shotgun (WGS) entry which is preliminary data.</text>
</comment>
<dbReference type="Proteomes" id="UP000664601">
    <property type="component" value="Unassembled WGS sequence"/>
</dbReference>
<evidence type="ECO:0000313" key="2">
    <source>
        <dbReference type="Proteomes" id="UP000664601"/>
    </source>
</evidence>
<dbReference type="EMBL" id="JAFREM010000016">
    <property type="protein sequence ID" value="MBO1306543.1"/>
    <property type="molecule type" value="Genomic_DNA"/>
</dbReference>
<proteinExistence type="predicted"/>
<dbReference type="RefSeq" id="WP_207673471.1">
    <property type="nucleotide sequence ID" value="NZ_JAFREM010000016.1"/>
</dbReference>
<protein>
    <submittedName>
        <fullName evidence="1">ArpU family transcriptional regulator</fullName>
    </submittedName>
</protein>
<organism evidence="1 2">
    <name type="scientific">Candidatus Enterococcus moelleringii</name>
    <dbReference type="NCBI Taxonomy" id="2815325"/>
    <lineage>
        <taxon>Bacteria</taxon>
        <taxon>Bacillati</taxon>
        <taxon>Bacillota</taxon>
        <taxon>Bacilli</taxon>
        <taxon>Lactobacillales</taxon>
        <taxon>Enterococcaceae</taxon>
        <taxon>Enterococcus</taxon>
    </lineage>
</organism>
<evidence type="ECO:0000313" key="1">
    <source>
        <dbReference type="EMBL" id="MBO1306543.1"/>
    </source>
</evidence>
<accession>A0ABS3LBZ1</accession>
<sequence>MGFDIAEFLCPEIKDVDIRSTKKNVGIFLSAYLAYRQRVGQPREPKVTASLSLTPISSNQVSKQAEEILIYNEEIKEKFLELHEQFVLGFSAIEHPFKPEISKRKKKIFYDRYILGYSVYVTAERNHVSEDLVSQESTKCIVQFAHAIGMIIAKK</sequence>
<name>A0ABS3LBZ1_9ENTE</name>